<organism evidence="1 2">
    <name type="scientific">Lipomyces orientalis</name>
    <dbReference type="NCBI Taxonomy" id="1233043"/>
    <lineage>
        <taxon>Eukaryota</taxon>
        <taxon>Fungi</taxon>
        <taxon>Dikarya</taxon>
        <taxon>Ascomycota</taxon>
        <taxon>Saccharomycotina</taxon>
        <taxon>Lipomycetes</taxon>
        <taxon>Lipomycetales</taxon>
        <taxon>Lipomycetaceae</taxon>
        <taxon>Lipomyces</taxon>
    </lineage>
</organism>
<name>A0ACC3TWF7_9ASCO</name>
<reference evidence="2" key="1">
    <citation type="journal article" date="2024" name="Front. Bioeng. Biotechnol.">
        <title>Genome-scale model development and genomic sequencing of the oleaginous clade Lipomyces.</title>
        <authorList>
            <person name="Czajka J.J."/>
            <person name="Han Y."/>
            <person name="Kim J."/>
            <person name="Mondo S.J."/>
            <person name="Hofstad B.A."/>
            <person name="Robles A."/>
            <person name="Haridas S."/>
            <person name="Riley R."/>
            <person name="LaButti K."/>
            <person name="Pangilinan J."/>
            <person name="Andreopoulos W."/>
            <person name="Lipzen A."/>
            <person name="Yan J."/>
            <person name="Wang M."/>
            <person name="Ng V."/>
            <person name="Grigoriev I.V."/>
            <person name="Spatafora J.W."/>
            <person name="Magnuson J.K."/>
            <person name="Baker S.E."/>
            <person name="Pomraning K.R."/>
        </authorList>
    </citation>
    <scope>NUCLEOTIDE SEQUENCE [LARGE SCALE GENOMIC DNA]</scope>
    <source>
        <strain evidence="2">CBS 10300</strain>
    </source>
</reference>
<evidence type="ECO:0000313" key="2">
    <source>
        <dbReference type="Proteomes" id="UP001489719"/>
    </source>
</evidence>
<accession>A0ACC3TWF7</accession>
<dbReference type="EMBL" id="MU970041">
    <property type="protein sequence ID" value="KAK9325323.1"/>
    <property type="molecule type" value="Genomic_DNA"/>
</dbReference>
<proteinExistence type="predicted"/>
<sequence>MAPTSLESRSALDTRQYYGCQYYGTCSGWGRWILLGVIIVIVLLLFWLFVCMRNRRRSKAGLPPAYGTQWMGYGSGWRNQSQLPVQPQTTGPGAYYAGAYPQQGTTAPPAYTYNQNYQQQPPPAQPDTMQQGYYNSPYQQRSGDAYEMQDYPPPTSPPPALNADGKRV</sequence>
<comment type="caution">
    <text evidence="1">The sequence shown here is derived from an EMBL/GenBank/DDBJ whole genome shotgun (WGS) entry which is preliminary data.</text>
</comment>
<evidence type="ECO:0000313" key="1">
    <source>
        <dbReference type="EMBL" id="KAK9325323.1"/>
    </source>
</evidence>
<dbReference type="Proteomes" id="UP001489719">
    <property type="component" value="Unassembled WGS sequence"/>
</dbReference>
<keyword evidence="2" id="KW-1185">Reference proteome</keyword>
<gene>
    <name evidence="1" type="ORF">V1517DRAFT_350631</name>
</gene>
<protein>
    <submittedName>
        <fullName evidence="1">Uncharacterized protein</fullName>
    </submittedName>
</protein>